<evidence type="ECO:0000256" key="2">
    <source>
        <dbReference type="ARBA" id="ARBA00009788"/>
    </source>
</evidence>
<dbReference type="GO" id="GO:0051123">
    <property type="term" value="P:RNA polymerase II preinitiation complex assembly"/>
    <property type="evidence" value="ECO:0007669"/>
    <property type="project" value="EnsemblFungi"/>
</dbReference>
<dbReference type="eggNOG" id="KOG3219">
    <property type="taxonomic scope" value="Eukaryota"/>
</dbReference>
<dbReference type="OMA" id="GNGWMFR"/>
<dbReference type="STRING" id="1071383.J7S4R1"/>
<keyword evidence="8" id="KW-1185">Reference proteome</keyword>
<sequence>MTDAPQGPLDTIPEVNYAPIVTVANYFATKQMIDQILSEDQEYVSWKVKDLRTGGTMNSFLPSDIGRLDYSSLPIMDKDEEVNRVPDNLTFVPDVYRDQLSKEVAQEAEAPLEELSYEDQFKLLIMNLDSEQTDRFEIFHRTALHKGQIKKLATMVCRQNIGENIRVFLQAIGKIFAGEIIELALEVRRKWLVGQMVCEFDRRKMLAWRLKKYLKKLTCFCEGGSDEVTGDAATKQYNKRDTDGTVILGDDSVDEFEPDEYFDDEEDDARATLEGNKLLATEENTRSSRAGLISHYNELVKSFNSLDVSMEKYNSSPLLPEHVREAWRLYLLQNETYKLGSWRAQGEPRARCLGEPALSMGKDGGGVSPLCAQYDVVCLHDLQFLQFVKELECCYSFLLLIGYFLL</sequence>
<dbReference type="OrthoDB" id="28335at2759"/>
<dbReference type="EMBL" id="HE978316">
    <property type="protein sequence ID" value="CCK69424.1"/>
    <property type="molecule type" value="Genomic_DNA"/>
</dbReference>
<keyword evidence="4" id="KW-0804">Transcription</keyword>
<organism evidence="7 8">
    <name type="scientific">Huiozyma naganishii (strain ATCC MYA-139 / BCRC 22969 / CBS 8797 / KCTC 17520 / NBRC 10181 / NCYC 3082 / Yp74L-3)</name>
    <name type="common">Yeast</name>
    <name type="synonym">Kazachstania naganishii</name>
    <dbReference type="NCBI Taxonomy" id="1071383"/>
    <lineage>
        <taxon>Eukaryota</taxon>
        <taxon>Fungi</taxon>
        <taxon>Dikarya</taxon>
        <taxon>Ascomycota</taxon>
        <taxon>Saccharomycotina</taxon>
        <taxon>Saccharomycetes</taxon>
        <taxon>Saccharomycetales</taxon>
        <taxon>Saccharomycetaceae</taxon>
        <taxon>Huiozyma</taxon>
    </lineage>
</organism>
<reference evidence="7 8" key="1">
    <citation type="journal article" date="2011" name="Proc. Natl. Acad. Sci. U.S.A.">
        <title>Evolutionary erosion of yeast sex chromosomes by mating-type switching accidents.</title>
        <authorList>
            <person name="Gordon J.L."/>
            <person name="Armisen D."/>
            <person name="Proux-Wera E."/>
            <person name="Oheigeartaigh S.S."/>
            <person name="Byrne K.P."/>
            <person name="Wolfe K.H."/>
        </authorList>
    </citation>
    <scope>NUCLEOTIDE SEQUENCE [LARGE SCALE GENOMIC DNA]</scope>
    <source>
        <strain evidence="8">ATCC MYA-139 / BCRC 22969 / CBS 8797 / CCRC 22969 / KCTC 17520 / NBRC 10181 / NCYC 3082</strain>
    </source>
</reference>
<evidence type="ECO:0000256" key="1">
    <source>
        <dbReference type="ARBA" id="ARBA00004123"/>
    </source>
</evidence>
<protein>
    <recommendedName>
        <fullName evidence="6">TAFII28-like protein domain-containing protein</fullName>
    </recommendedName>
</protein>
<dbReference type="InterPro" id="IPR045127">
    <property type="entry name" value="TAF11-like"/>
</dbReference>
<dbReference type="GeneID" id="34525104"/>
<accession>J7S4R1</accession>
<comment type="similarity">
    <text evidence="2">Belongs to the TAF11 family.</text>
</comment>
<dbReference type="AlphaFoldDB" id="J7S4R1"/>
<dbReference type="GO" id="GO:0016251">
    <property type="term" value="F:RNA polymerase II general transcription initiation factor activity"/>
    <property type="evidence" value="ECO:0007669"/>
    <property type="project" value="TreeGrafter"/>
</dbReference>
<dbReference type="CDD" id="cd08048">
    <property type="entry name" value="HFD_TAF11"/>
    <property type="match status" value="1"/>
</dbReference>
<dbReference type="PANTHER" id="PTHR13218:SF8">
    <property type="entry name" value="TRANSCRIPTION INITIATION FACTOR TFIID SUBUNIT 11"/>
    <property type="match status" value="1"/>
</dbReference>
<dbReference type="RefSeq" id="XP_022463670.1">
    <property type="nucleotide sequence ID" value="XM_022607034.1"/>
</dbReference>
<dbReference type="InterPro" id="IPR006809">
    <property type="entry name" value="TAFII28_dom"/>
</dbReference>
<dbReference type="GO" id="GO:0005669">
    <property type="term" value="C:transcription factor TFIID complex"/>
    <property type="evidence" value="ECO:0007669"/>
    <property type="project" value="EnsemblFungi"/>
</dbReference>
<proteinExistence type="inferred from homology"/>
<dbReference type="GO" id="GO:0045944">
    <property type="term" value="P:positive regulation of transcription by RNA polymerase II"/>
    <property type="evidence" value="ECO:0007669"/>
    <property type="project" value="EnsemblFungi"/>
</dbReference>
<evidence type="ECO:0000256" key="3">
    <source>
        <dbReference type="ARBA" id="ARBA00023015"/>
    </source>
</evidence>
<name>J7S4R1_HUIN7</name>
<dbReference type="SUPFAM" id="SSF47113">
    <property type="entry name" value="Histone-fold"/>
    <property type="match status" value="1"/>
</dbReference>
<keyword evidence="3" id="KW-0805">Transcription regulation</keyword>
<feature type="domain" description="TAFII28-like protein" evidence="6">
    <location>
        <begin position="123"/>
        <end position="191"/>
    </location>
</feature>
<evidence type="ECO:0000313" key="8">
    <source>
        <dbReference type="Proteomes" id="UP000006310"/>
    </source>
</evidence>
<gene>
    <name evidence="7" type="primary">KNAG0C03130</name>
    <name evidence="7" type="ordered locus">KNAG_0C03130</name>
</gene>
<dbReference type="KEGG" id="kng:KNAG_0C03130"/>
<keyword evidence="5" id="KW-0539">Nucleus</keyword>
<dbReference type="HOGENOM" id="CLU_048787_0_0_1"/>
<evidence type="ECO:0000313" key="7">
    <source>
        <dbReference type="EMBL" id="CCK69424.1"/>
    </source>
</evidence>
<dbReference type="PANTHER" id="PTHR13218">
    <property type="entry name" value="TRANSCRIPTION INITIATION FACTOR TFIID SUBUNIT 11-RELATED"/>
    <property type="match status" value="1"/>
</dbReference>
<comment type="subcellular location">
    <subcellularLocation>
        <location evidence="1">Nucleus</location>
    </subcellularLocation>
</comment>
<dbReference type="Pfam" id="PF04719">
    <property type="entry name" value="TAFII28"/>
    <property type="match status" value="1"/>
</dbReference>
<dbReference type="Proteomes" id="UP000006310">
    <property type="component" value="Chromosome 3"/>
</dbReference>
<dbReference type="Gene3D" id="1.10.20.10">
    <property type="entry name" value="Histone, subunit A"/>
    <property type="match status" value="1"/>
</dbReference>
<evidence type="ECO:0000256" key="5">
    <source>
        <dbReference type="ARBA" id="ARBA00023242"/>
    </source>
</evidence>
<reference evidence="8" key="2">
    <citation type="submission" date="2012-08" db="EMBL/GenBank/DDBJ databases">
        <title>Genome sequence of Kazachstania naganishii.</title>
        <authorList>
            <person name="Gordon J.L."/>
            <person name="Armisen D."/>
            <person name="Proux-Wera E."/>
            <person name="OhEigeartaigh S.S."/>
            <person name="Byrne K.P."/>
            <person name="Wolfe K.H."/>
        </authorList>
    </citation>
    <scope>NUCLEOTIDE SEQUENCE [LARGE SCALE GENOMIC DNA]</scope>
    <source>
        <strain evidence="8">ATCC MYA-139 / BCRC 22969 / CBS 8797 / CCRC 22969 / KCTC 17520 / NBRC 10181 / NCYC 3082</strain>
    </source>
</reference>
<dbReference type="GO" id="GO:0003682">
    <property type="term" value="F:chromatin binding"/>
    <property type="evidence" value="ECO:0007669"/>
    <property type="project" value="EnsemblFungi"/>
</dbReference>
<dbReference type="GO" id="GO:0046982">
    <property type="term" value="F:protein heterodimerization activity"/>
    <property type="evidence" value="ECO:0007669"/>
    <property type="project" value="InterPro"/>
</dbReference>
<dbReference type="InterPro" id="IPR009072">
    <property type="entry name" value="Histone-fold"/>
</dbReference>
<evidence type="ECO:0000259" key="6">
    <source>
        <dbReference type="Pfam" id="PF04719"/>
    </source>
</evidence>
<evidence type="ECO:0000256" key="4">
    <source>
        <dbReference type="ARBA" id="ARBA00023163"/>
    </source>
</evidence>